<evidence type="ECO:0000256" key="4">
    <source>
        <dbReference type="ARBA" id="ARBA00022475"/>
    </source>
</evidence>
<comment type="similarity">
    <text evidence="2">Belongs to the TonB family.</text>
</comment>
<reference evidence="12 13" key="1">
    <citation type="journal article" date="2016" name="Int. J. Syst. Evol. Microbiol.">
        <title>Pontibacter aydingkolensis sp. nov., isolated from soil of a salt lake.</title>
        <authorList>
            <person name="Osman G."/>
            <person name="Zhang T."/>
            <person name="Lou K."/>
            <person name="Gao Y."/>
            <person name="Chang W."/>
            <person name="Lin Q."/>
            <person name="Yang H.M."/>
            <person name="Huo X.D."/>
            <person name="Wang N."/>
        </authorList>
    </citation>
    <scope>NUCLEOTIDE SEQUENCE [LARGE SCALE GENOMIC DNA]</scope>
    <source>
        <strain evidence="12 13">KACC 19255</strain>
    </source>
</reference>
<evidence type="ECO:0000313" key="13">
    <source>
        <dbReference type="Proteomes" id="UP000813018"/>
    </source>
</evidence>
<dbReference type="SUPFAM" id="SSF74653">
    <property type="entry name" value="TolA/TonB C-terminal domain"/>
    <property type="match status" value="1"/>
</dbReference>
<keyword evidence="3" id="KW-0813">Transport</keyword>
<comment type="caution">
    <text evidence="12">The sequence shown here is derived from an EMBL/GenBank/DDBJ whole genome shotgun (WGS) entry which is preliminary data.</text>
</comment>
<evidence type="ECO:0000256" key="5">
    <source>
        <dbReference type="ARBA" id="ARBA00022519"/>
    </source>
</evidence>
<keyword evidence="13" id="KW-1185">Reference proteome</keyword>
<dbReference type="PROSITE" id="PS52015">
    <property type="entry name" value="TONB_CTD"/>
    <property type="match status" value="1"/>
</dbReference>
<proteinExistence type="inferred from homology"/>
<dbReference type="Proteomes" id="UP000813018">
    <property type="component" value="Unassembled WGS sequence"/>
</dbReference>
<feature type="domain" description="TonB C-terminal" evidence="11">
    <location>
        <begin position="186"/>
        <end position="276"/>
    </location>
</feature>
<feature type="transmembrane region" description="Helical" evidence="10">
    <location>
        <begin position="38"/>
        <end position="56"/>
    </location>
</feature>
<keyword evidence="4" id="KW-1003">Cell membrane</keyword>
<dbReference type="Pfam" id="PF03544">
    <property type="entry name" value="TonB_C"/>
    <property type="match status" value="1"/>
</dbReference>
<name>A0ABS7CWU5_9BACT</name>
<dbReference type="InterPro" id="IPR051045">
    <property type="entry name" value="TonB-dependent_transducer"/>
</dbReference>
<dbReference type="EMBL" id="JAHYXK010000013">
    <property type="protein sequence ID" value="MBW7468287.1"/>
    <property type="molecule type" value="Genomic_DNA"/>
</dbReference>
<dbReference type="InterPro" id="IPR037682">
    <property type="entry name" value="TonB_C"/>
</dbReference>
<evidence type="ECO:0000256" key="7">
    <source>
        <dbReference type="ARBA" id="ARBA00022927"/>
    </source>
</evidence>
<evidence type="ECO:0000259" key="11">
    <source>
        <dbReference type="PROSITE" id="PS52015"/>
    </source>
</evidence>
<gene>
    <name evidence="12" type="ORF">K0O23_14520</name>
</gene>
<protein>
    <submittedName>
        <fullName evidence="12">TonB family protein</fullName>
    </submittedName>
</protein>
<dbReference type="NCBIfam" id="TIGR01352">
    <property type="entry name" value="tonB_Cterm"/>
    <property type="match status" value="1"/>
</dbReference>
<evidence type="ECO:0000256" key="8">
    <source>
        <dbReference type="ARBA" id="ARBA00022989"/>
    </source>
</evidence>
<evidence type="ECO:0000313" key="12">
    <source>
        <dbReference type="EMBL" id="MBW7468287.1"/>
    </source>
</evidence>
<evidence type="ECO:0000256" key="10">
    <source>
        <dbReference type="SAM" id="Phobius"/>
    </source>
</evidence>
<dbReference type="InterPro" id="IPR006260">
    <property type="entry name" value="TonB/TolA_C"/>
</dbReference>
<accession>A0ABS7CWU5</accession>
<evidence type="ECO:0000256" key="1">
    <source>
        <dbReference type="ARBA" id="ARBA00004383"/>
    </source>
</evidence>
<evidence type="ECO:0000256" key="9">
    <source>
        <dbReference type="ARBA" id="ARBA00023136"/>
    </source>
</evidence>
<organism evidence="12 13">
    <name type="scientific">Pontibacter aydingkolensis</name>
    <dbReference type="NCBI Taxonomy" id="1911536"/>
    <lineage>
        <taxon>Bacteria</taxon>
        <taxon>Pseudomonadati</taxon>
        <taxon>Bacteroidota</taxon>
        <taxon>Cytophagia</taxon>
        <taxon>Cytophagales</taxon>
        <taxon>Hymenobacteraceae</taxon>
        <taxon>Pontibacter</taxon>
    </lineage>
</organism>
<evidence type="ECO:0000256" key="2">
    <source>
        <dbReference type="ARBA" id="ARBA00006555"/>
    </source>
</evidence>
<keyword evidence="6 10" id="KW-0812">Transmembrane</keyword>
<dbReference type="RefSeq" id="WP_219878164.1">
    <property type="nucleotide sequence ID" value="NZ_JAHYXK010000013.1"/>
</dbReference>
<dbReference type="Gene3D" id="3.30.1150.10">
    <property type="match status" value="1"/>
</dbReference>
<dbReference type="PANTHER" id="PTHR33446:SF2">
    <property type="entry name" value="PROTEIN TONB"/>
    <property type="match status" value="1"/>
</dbReference>
<dbReference type="PANTHER" id="PTHR33446">
    <property type="entry name" value="PROTEIN TONB-RELATED"/>
    <property type="match status" value="1"/>
</dbReference>
<evidence type="ECO:0000256" key="3">
    <source>
        <dbReference type="ARBA" id="ARBA00022448"/>
    </source>
</evidence>
<keyword evidence="5" id="KW-0997">Cell inner membrane</keyword>
<keyword evidence="8 10" id="KW-1133">Transmembrane helix</keyword>
<sequence length="276" mass="30326">MEKSYYLSATFNEVIFADRNKGYGAYQLRRVYDRNVKFAVVCATILFAGALLTPLIKTKFFPAAAKENKPFERDLGTVVVLDNIPIPEKPNVEEQVAVAPKEKVRTEAYAAPKVVPNNADVPETELANQEDLKGAAFSSQKSDGVELATPNAVITDKVPNGLDAGTGEESNNNIFIYVEEMPEFNGGEKAMMNYIGKKINYPSSAQRENIQGLVVVTFVVAPNGEIRDAKVVKGLGYGTDEEALRVVSGMPKWKPGKQNGKPVSVRYTLPIRFSMR</sequence>
<keyword evidence="9 10" id="KW-0472">Membrane</keyword>
<comment type="subcellular location">
    <subcellularLocation>
        <location evidence="1">Cell inner membrane</location>
        <topology evidence="1">Single-pass membrane protein</topology>
        <orientation evidence="1">Periplasmic side</orientation>
    </subcellularLocation>
</comment>
<evidence type="ECO:0000256" key="6">
    <source>
        <dbReference type="ARBA" id="ARBA00022692"/>
    </source>
</evidence>
<keyword evidence="7" id="KW-0653">Protein transport</keyword>